<evidence type="ECO:0000256" key="8">
    <source>
        <dbReference type="SAM" id="SignalP"/>
    </source>
</evidence>
<evidence type="ECO:0000259" key="9">
    <source>
        <dbReference type="Pfam" id="PF00082"/>
    </source>
</evidence>
<dbReference type="PROSITE" id="PS00138">
    <property type="entry name" value="SUBTILASE_SER"/>
    <property type="match status" value="1"/>
</dbReference>
<dbReference type="PROSITE" id="PS51892">
    <property type="entry name" value="SUBTILASE"/>
    <property type="match status" value="1"/>
</dbReference>
<feature type="chain" id="PRO_5047258394" evidence="8">
    <location>
        <begin position="21"/>
        <end position="1097"/>
    </location>
</feature>
<name>A0ABU2S4E9_9ACTN</name>
<dbReference type="InterPro" id="IPR023827">
    <property type="entry name" value="Peptidase_S8_Asp-AS"/>
</dbReference>
<dbReference type="Pfam" id="PF00082">
    <property type="entry name" value="Peptidase_S8"/>
    <property type="match status" value="1"/>
</dbReference>
<evidence type="ECO:0000256" key="3">
    <source>
        <dbReference type="ARBA" id="ARBA00022801"/>
    </source>
</evidence>
<dbReference type="InterPro" id="IPR050131">
    <property type="entry name" value="Peptidase_S8_subtilisin-like"/>
</dbReference>
<dbReference type="InterPro" id="IPR036852">
    <property type="entry name" value="Peptidase_S8/S53_dom_sf"/>
</dbReference>
<dbReference type="PANTHER" id="PTHR43806">
    <property type="entry name" value="PEPTIDASE S8"/>
    <property type="match status" value="1"/>
</dbReference>
<dbReference type="PROSITE" id="PS00136">
    <property type="entry name" value="SUBTILASE_ASP"/>
    <property type="match status" value="1"/>
</dbReference>
<evidence type="ECO:0000256" key="2">
    <source>
        <dbReference type="ARBA" id="ARBA00022670"/>
    </source>
</evidence>
<dbReference type="Gene3D" id="2.60.40.10">
    <property type="entry name" value="Immunoglobulins"/>
    <property type="match status" value="1"/>
</dbReference>
<organism evidence="10 11">
    <name type="scientific">Streptomyces johnsoniae</name>
    <dbReference type="NCBI Taxonomy" id="3075532"/>
    <lineage>
        <taxon>Bacteria</taxon>
        <taxon>Bacillati</taxon>
        <taxon>Actinomycetota</taxon>
        <taxon>Actinomycetes</taxon>
        <taxon>Kitasatosporales</taxon>
        <taxon>Streptomycetaceae</taxon>
        <taxon>Streptomyces</taxon>
    </lineage>
</organism>
<feature type="region of interest" description="Disordered" evidence="7">
    <location>
        <begin position="257"/>
        <end position="284"/>
    </location>
</feature>
<keyword evidence="2 5" id="KW-0645">Protease</keyword>
<proteinExistence type="inferred from homology"/>
<feature type="active site" description="Charge relay system" evidence="5">
    <location>
        <position position="446"/>
    </location>
</feature>
<sequence>MNTRGRRTGAAAAATGLVLAMTAGLGGAAAAPAGHEGGTGSAAATAGGSAVTLITGDEVLLDADGAVSAVVRAQGREHIPIRVFERDGATLVVPWDAQSLIDEGTVDESLFNVTELSREAYRAFAGLPVIVAYDEGSRAMARTLRADTGVEVRDSFDALEADALTLSEEDAAPLWETLTQGPGEDGMSLSAAPGVRTVSLDRVRQATLDNSAGQVGADQAWEAGYDGSGVTIAVLDTGIAADHGDFEDKIRAEADFTDDNTEGDSDGHGTHVASTAAGSGDRSDGAFRGIAPGADLLAGKVLGEYGGLDSWIIAGMEWAVEEGADIVNMSLGGPARQGSDPLVEAVDALSEEHGTLFVIAAGNSGPAAGTVGSPGVAPSALTIGAVDDEDAVADFSSAGPSPVDGSLKPDMSAPGVEIAAAAAAGSGVELTGTPVADGYAAISGTSMAAPHVAGAAALLLQRHPDWTGEQLKAALVGSAADVGGAPVRLGTGRLDIPRALDQTLTADANTLDFGAVAPPAGAADPITREITYHNQGEADLDLALDLSTTAPGDGGAPEGLFALSAETVTVPAGGTATLEVVADPAALAASDDGHYGLVVTGTSGDQQVRTAGTLALEPEQHDVTIEITGRDGNPAEGARAFVVSPDAGFNALSAGGTVTGQVPDGDYLIEVVAPDPYAGAAEGGSVEWAVAPRVTIDGATTLEVDLREAERLDFTAPDPDAELRELATTYDSPGVSGWMWYFGAPPDGVNSLSIAEPPADDPFQVSLLSHHAGQDGQQYLGHRVLEGTFPTGLVNHPAASDMAHVAATVGTRADGAEGWAGAAPETFGLGVGTAVGLPGTVDFWLQPGMPWRLSSTQYGADGAGVQQVMYPPEEFPAGETSERVLNAGVFGPAYPNGAAFFREGNLLFGDLSLSTPGTGESGWAELGPGSTRVYRDGELVRDLTVSAAGLAFGLPEGEAEFRIVSTASRADLGYTDTSTEVMVDHTFTSATTDTYEPVVGPLAVRYSPALAADSTAPAGEGFAVPVSVAGGTAASLTVETSTDGGESWATVHDGAGDVSEVAVDNPAAGGSVSLRATAVDADGNRTVQTVIDAYHTR</sequence>
<evidence type="ECO:0000256" key="1">
    <source>
        <dbReference type="ARBA" id="ARBA00011073"/>
    </source>
</evidence>
<evidence type="ECO:0000256" key="6">
    <source>
        <dbReference type="RuleBase" id="RU003355"/>
    </source>
</evidence>
<evidence type="ECO:0000313" key="11">
    <source>
        <dbReference type="Proteomes" id="UP001183615"/>
    </source>
</evidence>
<gene>
    <name evidence="10" type="ORF">RM779_14790</name>
</gene>
<dbReference type="PRINTS" id="PR00723">
    <property type="entry name" value="SUBTILISIN"/>
</dbReference>
<dbReference type="SUPFAM" id="SSF52743">
    <property type="entry name" value="Subtilisin-like"/>
    <property type="match status" value="1"/>
</dbReference>
<keyword evidence="8" id="KW-0732">Signal</keyword>
<keyword evidence="4 5" id="KW-0720">Serine protease</keyword>
<evidence type="ECO:0000256" key="4">
    <source>
        <dbReference type="ARBA" id="ARBA00022825"/>
    </source>
</evidence>
<keyword evidence="11" id="KW-1185">Reference proteome</keyword>
<dbReference type="PROSITE" id="PS00137">
    <property type="entry name" value="SUBTILASE_HIS"/>
    <property type="match status" value="1"/>
</dbReference>
<dbReference type="Proteomes" id="UP001183615">
    <property type="component" value="Unassembled WGS sequence"/>
</dbReference>
<dbReference type="InterPro" id="IPR013783">
    <property type="entry name" value="Ig-like_fold"/>
</dbReference>
<dbReference type="InterPro" id="IPR015500">
    <property type="entry name" value="Peptidase_S8_subtilisin-rel"/>
</dbReference>
<keyword evidence="3 5" id="KW-0378">Hydrolase</keyword>
<dbReference type="Gene3D" id="3.40.50.200">
    <property type="entry name" value="Peptidase S8/S53 domain"/>
    <property type="match status" value="1"/>
</dbReference>
<dbReference type="InterPro" id="IPR000209">
    <property type="entry name" value="Peptidase_S8/S53_dom"/>
</dbReference>
<accession>A0ABU2S4E9</accession>
<feature type="signal peptide" evidence="8">
    <location>
        <begin position="1"/>
        <end position="20"/>
    </location>
</feature>
<dbReference type="PANTHER" id="PTHR43806:SF11">
    <property type="entry name" value="CEREVISIN-RELATED"/>
    <property type="match status" value="1"/>
</dbReference>
<feature type="active site" description="Charge relay system" evidence="5">
    <location>
        <position position="236"/>
    </location>
</feature>
<protein>
    <submittedName>
        <fullName evidence="10">S8 family serine peptidase</fullName>
    </submittedName>
</protein>
<comment type="caution">
    <text evidence="10">The sequence shown here is derived from an EMBL/GenBank/DDBJ whole genome shotgun (WGS) entry which is preliminary data.</text>
</comment>
<comment type="similarity">
    <text evidence="1 5 6">Belongs to the peptidase S8 family.</text>
</comment>
<evidence type="ECO:0000313" key="10">
    <source>
        <dbReference type="EMBL" id="MDT0443847.1"/>
    </source>
</evidence>
<evidence type="ECO:0000256" key="7">
    <source>
        <dbReference type="SAM" id="MobiDB-lite"/>
    </source>
</evidence>
<dbReference type="InterPro" id="IPR023828">
    <property type="entry name" value="Peptidase_S8_Ser-AS"/>
</dbReference>
<feature type="active site" description="Charge relay system" evidence="5">
    <location>
        <position position="268"/>
    </location>
</feature>
<feature type="domain" description="Peptidase S8/S53" evidence="9">
    <location>
        <begin position="227"/>
        <end position="485"/>
    </location>
</feature>
<dbReference type="InterPro" id="IPR022398">
    <property type="entry name" value="Peptidase_S8_His-AS"/>
</dbReference>
<reference evidence="11" key="1">
    <citation type="submission" date="2023-07" db="EMBL/GenBank/DDBJ databases">
        <title>30 novel species of actinomycetes from the DSMZ collection.</title>
        <authorList>
            <person name="Nouioui I."/>
        </authorList>
    </citation>
    <scope>NUCLEOTIDE SEQUENCE [LARGE SCALE GENOMIC DNA]</scope>
    <source>
        <strain evidence="11">DSM 41886</strain>
    </source>
</reference>
<dbReference type="EMBL" id="JAVREV010000007">
    <property type="protein sequence ID" value="MDT0443847.1"/>
    <property type="molecule type" value="Genomic_DNA"/>
</dbReference>
<evidence type="ECO:0000256" key="5">
    <source>
        <dbReference type="PROSITE-ProRule" id="PRU01240"/>
    </source>
</evidence>